<evidence type="ECO:0000256" key="1">
    <source>
        <dbReference type="ARBA" id="ARBA00023015"/>
    </source>
</evidence>
<protein>
    <submittedName>
        <fullName evidence="5">Membrane protein</fullName>
    </submittedName>
</protein>
<gene>
    <name evidence="5" type="ORF">ABW18_17045</name>
</gene>
<keyword evidence="2" id="KW-0238">DNA-binding</keyword>
<dbReference type="Pfam" id="PF12833">
    <property type="entry name" value="HTH_18"/>
    <property type="match status" value="1"/>
</dbReference>
<dbReference type="InterPro" id="IPR009057">
    <property type="entry name" value="Homeodomain-like_sf"/>
</dbReference>
<dbReference type="InterPro" id="IPR018062">
    <property type="entry name" value="HTH_AraC-typ_CS"/>
</dbReference>
<organism evidence="5 6">
    <name type="scientific">Gordonia jacobaea</name>
    <dbReference type="NCBI Taxonomy" id="122202"/>
    <lineage>
        <taxon>Bacteria</taxon>
        <taxon>Bacillati</taxon>
        <taxon>Actinomycetota</taxon>
        <taxon>Actinomycetes</taxon>
        <taxon>Mycobacteriales</taxon>
        <taxon>Gordoniaceae</taxon>
        <taxon>Gordonia</taxon>
    </lineage>
</organism>
<evidence type="ECO:0000313" key="5">
    <source>
        <dbReference type="EMBL" id="KNA90110.1"/>
    </source>
</evidence>
<keyword evidence="6" id="KW-1185">Reference proteome</keyword>
<dbReference type="Proteomes" id="UP000037247">
    <property type="component" value="Unassembled WGS sequence"/>
</dbReference>
<dbReference type="RefSeq" id="WP_049700178.1">
    <property type="nucleotide sequence ID" value="NZ_CBDRLS010000007.1"/>
</dbReference>
<dbReference type="Gene3D" id="1.10.10.60">
    <property type="entry name" value="Homeodomain-like"/>
    <property type="match status" value="2"/>
</dbReference>
<dbReference type="EMBL" id="LDTZ01000020">
    <property type="protein sequence ID" value="KNA90110.1"/>
    <property type="molecule type" value="Genomic_DNA"/>
</dbReference>
<dbReference type="PANTHER" id="PTHR46796">
    <property type="entry name" value="HTH-TYPE TRANSCRIPTIONAL ACTIVATOR RHAS-RELATED"/>
    <property type="match status" value="1"/>
</dbReference>
<keyword evidence="1" id="KW-0805">Transcription regulation</keyword>
<evidence type="ECO:0000256" key="3">
    <source>
        <dbReference type="ARBA" id="ARBA00023163"/>
    </source>
</evidence>
<sequence>MTGDARQARARTNHTEDTNRRMLRARDAMDCRFAEPLDLAALAAIAHVSESHFSRVFKATFGETPHRYLQRRRIERASSMLRETQLSISDISTAVGFSSFATFTRTFGQIMGETPTAHRRHAGDHGAPICAVKALRRPA</sequence>
<evidence type="ECO:0000259" key="4">
    <source>
        <dbReference type="PROSITE" id="PS01124"/>
    </source>
</evidence>
<name>A0ABR5I925_9ACTN</name>
<evidence type="ECO:0000313" key="6">
    <source>
        <dbReference type="Proteomes" id="UP000037247"/>
    </source>
</evidence>
<dbReference type="SUPFAM" id="SSF46689">
    <property type="entry name" value="Homeodomain-like"/>
    <property type="match status" value="2"/>
</dbReference>
<dbReference type="PANTHER" id="PTHR46796:SF14">
    <property type="entry name" value="TRANSCRIPTIONAL REGULATORY PROTEIN"/>
    <property type="match status" value="1"/>
</dbReference>
<proteinExistence type="predicted"/>
<accession>A0ABR5I925</accession>
<dbReference type="PROSITE" id="PS00041">
    <property type="entry name" value="HTH_ARAC_FAMILY_1"/>
    <property type="match status" value="1"/>
</dbReference>
<feature type="domain" description="HTH araC/xylS-type" evidence="4">
    <location>
        <begin position="23"/>
        <end position="121"/>
    </location>
</feature>
<keyword evidence="3" id="KW-0804">Transcription</keyword>
<dbReference type="InterPro" id="IPR050204">
    <property type="entry name" value="AraC_XylS_family_regulators"/>
</dbReference>
<evidence type="ECO:0000256" key="2">
    <source>
        <dbReference type="ARBA" id="ARBA00023125"/>
    </source>
</evidence>
<reference evidence="5 6" key="1">
    <citation type="submission" date="2015-05" db="EMBL/GenBank/DDBJ databases">
        <title>Draft genome sequence of the bacterium Gordonia jacobaea a new member of the Gordonia genus.</title>
        <authorList>
            <person name="Jimenez-Galisteo G."/>
            <person name="Dominguez A."/>
            <person name="Munoz E."/>
            <person name="Vinas M."/>
        </authorList>
    </citation>
    <scope>NUCLEOTIDE SEQUENCE [LARGE SCALE GENOMIC DNA]</scope>
    <source>
        <strain evidence="6">mv1</strain>
    </source>
</reference>
<dbReference type="PROSITE" id="PS01124">
    <property type="entry name" value="HTH_ARAC_FAMILY_2"/>
    <property type="match status" value="1"/>
</dbReference>
<comment type="caution">
    <text evidence="5">The sequence shown here is derived from an EMBL/GenBank/DDBJ whole genome shotgun (WGS) entry which is preliminary data.</text>
</comment>
<dbReference type="InterPro" id="IPR018060">
    <property type="entry name" value="HTH_AraC"/>
</dbReference>
<dbReference type="SMART" id="SM00342">
    <property type="entry name" value="HTH_ARAC"/>
    <property type="match status" value="1"/>
</dbReference>